<dbReference type="InterPro" id="IPR021109">
    <property type="entry name" value="Peptidase_aspartic_dom_sf"/>
</dbReference>
<feature type="compositionally biased region" description="Basic residues" evidence="1">
    <location>
        <begin position="12"/>
        <end position="22"/>
    </location>
</feature>
<evidence type="ECO:0000313" key="3">
    <source>
        <dbReference type="Proteomes" id="UP000603453"/>
    </source>
</evidence>
<dbReference type="EMBL" id="JAEPRD010000265">
    <property type="protein sequence ID" value="KAG2192845.1"/>
    <property type="molecule type" value="Genomic_DNA"/>
</dbReference>
<accession>A0A8H7URG8</accession>
<sequence>MEKANNADKERKIKTREKRKAIKEHQSEEAEEVVRSIRAQQVIKLSLDQISAIAPKLLSSIKHTIKDDEDKLMGILSHTDVKLPEGNSAPCAEGRINGKTTEIILHTGNTASIISLDLVRKLGLESYLITTASLKRGISIADGRTIYPIGILENVTIEISPGITRKFDVLCSAVQSYDFIMGRIDMAYLGVGVFLKSSR</sequence>
<protein>
    <submittedName>
        <fullName evidence="2">Uncharacterized protein</fullName>
    </submittedName>
</protein>
<organism evidence="2 3">
    <name type="scientific">Mucor saturninus</name>
    <dbReference type="NCBI Taxonomy" id="64648"/>
    <lineage>
        <taxon>Eukaryota</taxon>
        <taxon>Fungi</taxon>
        <taxon>Fungi incertae sedis</taxon>
        <taxon>Mucoromycota</taxon>
        <taxon>Mucoromycotina</taxon>
        <taxon>Mucoromycetes</taxon>
        <taxon>Mucorales</taxon>
        <taxon>Mucorineae</taxon>
        <taxon>Mucoraceae</taxon>
        <taxon>Mucor</taxon>
    </lineage>
</organism>
<proteinExistence type="predicted"/>
<comment type="caution">
    <text evidence="2">The sequence shown here is derived from an EMBL/GenBank/DDBJ whole genome shotgun (WGS) entry which is preliminary data.</text>
</comment>
<gene>
    <name evidence="2" type="ORF">INT47_012374</name>
</gene>
<evidence type="ECO:0000313" key="2">
    <source>
        <dbReference type="EMBL" id="KAG2192845.1"/>
    </source>
</evidence>
<dbReference type="AlphaFoldDB" id="A0A8H7URG8"/>
<dbReference type="Proteomes" id="UP000603453">
    <property type="component" value="Unassembled WGS sequence"/>
</dbReference>
<dbReference type="OrthoDB" id="2289688at2759"/>
<reference evidence="2" key="1">
    <citation type="submission" date="2020-12" db="EMBL/GenBank/DDBJ databases">
        <title>Metabolic potential, ecology and presence of endohyphal bacteria is reflected in genomic diversity of Mucoromycotina.</title>
        <authorList>
            <person name="Muszewska A."/>
            <person name="Okrasinska A."/>
            <person name="Steczkiewicz K."/>
            <person name="Drgas O."/>
            <person name="Orlowska M."/>
            <person name="Perlinska-Lenart U."/>
            <person name="Aleksandrzak-Piekarczyk T."/>
            <person name="Szatraj K."/>
            <person name="Zielenkiewicz U."/>
            <person name="Pilsyk S."/>
            <person name="Malc E."/>
            <person name="Mieczkowski P."/>
            <person name="Kruszewska J.S."/>
            <person name="Biernat P."/>
            <person name="Pawlowska J."/>
        </authorList>
    </citation>
    <scope>NUCLEOTIDE SEQUENCE</scope>
    <source>
        <strain evidence="2">WA0000017839</strain>
    </source>
</reference>
<dbReference type="CDD" id="cd00303">
    <property type="entry name" value="retropepsin_like"/>
    <property type="match status" value="1"/>
</dbReference>
<keyword evidence="3" id="KW-1185">Reference proteome</keyword>
<feature type="region of interest" description="Disordered" evidence="1">
    <location>
        <begin position="1"/>
        <end position="30"/>
    </location>
</feature>
<dbReference type="Gene3D" id="2.40.70.10">
    <property type="entry name" value="Acid Proteases"/>
    <property type="match status" value="1"/>
</dbReference>
<evidence type="ECO:0000256" key="1">
    <source>
        <dbReference type="SAM" id="MobiDB-lite"/>
    </source>
</evidence>
<feature type="compositionally biased region" description="Basic and acidic residues" evidence="1">
    <location>
        <begin position="1"/>
        <end position="11"/>
    </location>
</feature>
<name>A0A8H7URG8_9FUNG</name>